<sequence length="266" mass="27588">MSSLLGWLVELVEELSGGSALAASALTGAFAAATTTLGSLAAFVVRGENPRWLTASMSFAAGVMLVASFTSLILPALELSRSFPVVALGIITGVVAIRLVDRFTPHEHLVRGYEGPEVGKKLLRKAWLIALAVIIHNFPEGLAVGTTCAYSVPLGVATALAIGIQDIPEGVAVALPVASTHGRLRGFLLGLLSGLSELVMAVAGAAFFTVFSTLLPLGMGFAGGAMMYVVLKEVVPELYTSGENELRVTTGFLAGFLVMLLLDSSL</sequence>
<protein>
    <submittedName>
        <fullName evidence="6">ZIP family metal transporter</fullName>
    </submittedName>
</protein>
<reference evidence="6" key="1">
    <citation type="journal article" date="2020" name="mSystems">
        <title>Genome- and Community-Level Interaction Insights into Carbon Utilization and Element Cycling Functions of Hydrothermarchaeota in Hydrothermal Sediment.</title>
        <authorList>
            <person name="Zhou Z."/>
            <person name="Liu Y."/>
            <person name="Xu W."/>
            <person name="Pan J."/>
            <person name="Luo Z.H."/>
            <person name="Li M."/>
        </authorList>
    </citation>
    <scope>NUCLEOTIDE SEQUENCE [LARGE SCALE GENOMIC DNA]</scope>
    <source>
        <strain evidence="6">SpSt-735</strain>
    </source>
</reference>
<keyword evidence="2 5" id="KW-0812">Transmembrane</keyword>
<feature type="transmembrane region" description="Helical" evidence="5">
    <location>
        <begin position="214"/>
        <end position="234"/>
    </location>
</feature>
<feature type="transmembrane region" description="Helical" evidence="5">
    <location>
        <begin position="83"/>
        <end position="101"/>
    </location>
</feature>
<feature type="transmembrane region" description="Helical" evidence="5">
    <location>
        <begin position="20"/>
        <end position="45"/>
    </location>
</feature>
<dbReference type="PANTHER" id="PTHR11040:SF70">
    <property type="entry name" value="OS05G0316100 PROTEIN"/>
    <property type="match status" value="1"/>
</dbReference>
<feature type="transmembrane region" description="Helical" evidence="5">
    <location>
        <begin position="246"/>
        <end position="262"/>
    </location>
</feature>
<organism evidence="6">
    <name type="scientific">Thermofilum pendens</name>
    <dbReference type="NCBI Taxonomy" id="2269"/>
    <lineage>
        <taxon>Archaea</taxon>
        <taxon>Thermoproteota</taxon>
        <taxon>Thermoprotei</taxon>
        <taxon>Thermofilales</taxon>
        <taxon>Thermofilaceae</taxon>
        <taxon>Thermofilum</taxon>
    </lineage>
</organism>
<evidence type="ECO:0000313" key="6">
    <source>
        <dbReference type="EMBL" id="HGI42969.1"/>
    </source>
</evidence>
<dbReference type="EMBL" id="DTFI01000033">
    <property type="protein sequence ID" value="HGI42969.1"/>
    <property type="molecule type" value="Genomic_DNA"/>
</dbReference>
<name>A0A7C4FDJ7_THEPE</name>
<dbReference type="InterPro" id="IPR003689">
    <property type="entry name" value="ZIP"/>
</dbReference>
<accession>A0A7C4FDJ7</accession>
<evidence type="ECO:0000256" key="3">
    <source>
        <dbReference type="ARBA" id="ARBA00022989"/>
    </source>
</evidence>
<proteinExistence type="predicted"/>
<evidence type="ECO:0000256" key="2">
    <source>
        <dbReference type="ARBA" id="ARBA00022692"/>
    </source>
</evidence>
<keyword evidence="4 5" id="KW-0472">Membrane</keyword>
<keyword evidence="3 5" id="KW-1133">Transmembrane helix</keyword>
<comment type="subcellular location">
    <subcellularLocation>
        <location evidence="1">Membrane</location>
        <topology evidence="1">Multi-pass membrane protein</topology>
    </subcellularLocation>
</comment>
<evidence type="ECO:0000256" key="1">
    <source>
        <dbReference type="ARBA" id="ARBA00004141"/>
    </source>
</evidence>
<dbReference type="GO" id="GO:0005385">
    <property type="term" value="F:zinc ion transmembrane transporter activity"/>
    <property type="evidence" value="ECO:0007669"/>
    <property type="project" value="TreeGrafter"/>
</dbReference>
<dbReference type="GO" id="GO:0016020">
    <property type="term" value="C:membrane"/>
    <property type="evidence" value="ECO:0007669"/>
    <property type="project" value="UniProtKB-SubCell"/>
</dbReference>
<feature type="transmembrane region" description="Helical" evidence="5">
    <location>
        <begin position="57"/>
        <end position="77"/>
    </location>
</feature>
<evidence type="ECO:0000256" key="4">
    <source>
        <dbReference type="ARBA" id="ARBA00023136"/>
    </source>
</evidence>
<comment type="caution">
    <text evidence="6">The sequence shown here is derived from an EMBL/GenBank/DDBJ whole genome shotgun (WGS) entry which is preliminary data.</text>
</comment>
<evidence type="ECO:0000256" key="5">
    <source>
        <dbReference type="SAM" id="Phobius"/>
    </source>
</evidence>
<dbReference type="Pfam" id="PF02535">
    <property type="entry name" value="Zip"/>
    <property type="match status" value="1"/>
</dbReference>
<feature type="transmembrane region" description="Helical" evidence="5">
    <location>
        <begin position="187"/>
        <end position="208"/>
    </location>
</feature>
<dbReference type="AlphaFoldDB" id="A0A7C4FDJ7"/>
<gene>
    <name evidence="6" type="ORF">ENV17_01095</name>
</gene>
<dbReference type="PANTHER" id="PTHR11040">
    <property type="entry name" value="ZINC/IRON TRANSPORTER"/>
    <property type="match status" value="1"/>
</dbReference>